<feature type="transmembrane region" description="Helical" evidence="10">
    <location>
        <begin position="35"/>
        <end position="56"/>
    </location>
</feature>
<dbReference type="Proteomes" id="UP000784294">
    <property type="component" value="Unassembled WGS sequence"/>
</dbReference>
<evidence type="ECO:0000313" key="13">
    <source>
        <dbReference type="Proteomes" id="UP000784294"/>
    </source>
</evidence>
<keyword evidence="4" id="KW-0735">Signal-anchor</keyword>
<dbReference type="GO" id="GO:0006493">
    <property type="term" value="P:protein O-linked glycosylation"/>
    <property type="evidence" value="ECO:0007669"/>
    <property type="project" value="TreeGrafter"/>
</dbReference>
<gene>
    <name evidence="12" type="ORF">PXEA_LOCUS14919</name>
</gene>
<accession>A0A448WVY0</accession>
<evidence type="ECO:0000256" key="1">
    <source>
        <dbReference type="ARBA" id="ARBA00004606"/>
    </source>
</evidence>
<reference evidence="12" key="1">
    <citation type="submission" date="2018-11" db="EMBL/GenBank/DDBJ databases">
        <authorList>
            <consortium name="Pathogen Informatics"/>
        </authorList>
    </citation>
    <scope>NUCLEOTIDE SEQUENCE</scope>
</reference>
<name>A0A448WVY0_9PLAT</name>
<proteinExistence type="inferred from homology"/>
<evidence type="ECO:0000256" key="9">
    <source>
        <dbReference type="ARBA" id="ARBA00037847"/>
    </source>
</evidence>
<dbReference type="Pfam" id="PF00535">
    <property type="entry name" value="Glycos_transf_2"/>
    <property type="match status" value="1"/>
</dbReference>
<dbReference type="Gene3D" id="3.90.550.10">
    <property type="entry name" value="Spore Coat Polysaccharide Biosynthesis Protein SpsA, Chain A"/>
    <property type="match status" value="1"/>
</dbReference>
<comment type="subcellular location">
    <subcellularLocation>
        <location evidence="9">Endomembrane system</location>
        <topology evidence="9">Single-pass membrane protein</topology>
    </subcellularLocation>
    <subcellularLocation>
        <location evidence="1">Membrane</location>
        <topology evidence="1">Single-pass type II membrane protein</topology>
    </subcellularLocation>
</comment>
<dbReference type="OrthoDB" id="6159198at2759"/>
<dbReference type="GO" id="GO:0004653">
    <property type="term" value="F:polypeptide N-acetylgalactosaminyltransferase activity"/>
    <property type="evidence" value="ECO:0007669"/>
    <property type="project" value="TreeGrafter"/>
</dbReference>
<organism evidence="12 13">
    <name type="scientific">Protopolystoma xenopodis</name>
    <dbReference type="NCBI Taxonomy" id="117903"/>
    <lineage>
        <taxon>Eukaryota</taxon>
        <taxon>Metazoa</taxon>
        <taxon>Spiralia</taxon>
        <taxon>Lophotrochozoa</taxon>
        <taxon>Platyhelminthes</taxon>
        <taxon>Monogenea</taxon>
        <taxon>Polyopisthocotylea</taxon>
        <taxon>Polystomatidea</taxon>
        <taxon>Polystomatidae</taxon>
        <taxon>Protopolystoma</taxon>
    </lineage>
</organism>
<evidence type="ECO:0000256" key="10">
    <source>
        <dbReference type="SAM" id="Phobius"/>
    </source>
</evidence>
<dbReference type="FunFam" id="3.90.550.10:FF:000029">
    <property type="entry name" value="Polypeptide N-acetylgalactosaminyltransferase"/>
    <property type="match status" value="1"/>
</dbReference>
<dbReference type="InterPro" id="IPR001173">
    <property type="entry name" value="Glyco_trans_2-like"/>
</dbReference>
<keyword evidence="5 10" id="KW-1133">Transmembrane helix</keyword>
<evidence type="ECO:0000256" key="8">
    <source>
        <dbReference type="ARBA" id="ARBA00023180"/>
    </source>
</evidence>
<evidence type="ECO:0000256" key="7">
    <source>
        <dbReference type="ARBA" id="ARBA00023157"/>
    </source>
</evidence>
<evidence type="ECO:0000256" key="5">
    <source>
        <dbReference type="ARBA" id="ARBA00022989"/>
    </source>
</evidence>
<keyword evidence="13" id="KW-1185">Reference proteome</keyword>
<evidence type="ECO:0000256" key="6">
    <source>
        <dbReference type="ARBA" id="ARBA00023136"/>
    </source>
</evidence>
<keyword evidence="8" id="KW-0325">Glycoprotein</keyword>
<keyword evidence="3 10" id="KW-0812">Transmembrane</keyword>
<evidence type="ECO:0000256" key="3">
    <source>
        <dbReference type="ARBA" id="ARBA00022692"/>
    </source>
</evidence>
<evidence type="ECO:0000256" key="4">
    <source>
        <dbReference type="ARBA" id="ARBA00022968"/>
    </source>
</evidence>
<dbReference type="EMBL" id="CAAALY010051522">
    <property type="protein sequence ID" value="VEL21479.1"/>
    <property type="molecule type" value="Genomic_DNA"/>
</dbReference>
<dbReference type="GO" id="GO:0005794">
    <property type="term" value="C:Golgi apparatus"/>
    <property type="evidence" value="ECO:0007669"/>
    <property type="project" value="TreeGrafter"/>
</dbReference>
<keyword evidence="6 10" id="KW-0472">Membrane</keyword>
<evidence type="ECO:0000259" key="11">
    <source>
        <dbReference type="Pfam" id="PF00535"/>
    </source>
</evidence>
<dbReference type="PANTHER" id="PTHR11675">
    <property type="entry name" value="N-ACETYLGALACTOSAMINYLTRANSFERASE"/>
    <property type="match status" value="1"/>
</dbReference>
<dbReference type="GO" id="GO:0016020">
    <property type="term" value="C:membrane"/>
    <property type="evidence" value="ECO:0007669"/>
    <property type="project" value="UniProtKB-SubCell"/>
</dbReference>
<feature type="domain" description="Glycosyltransferase 2-like" evidence="11">
    <location>
        <begin position="157"/>
        <end position="342"/>
    </location>
</feature>
<dbReference type="PANTHER" id="PTHR11675:SF134">
    <property type="entry name" value="N-ACETYLGALACTOSAMINYLTRANSFERASE 4-RELATED"/>
    <property type="match status" value="1"/>
</dbReference>
<sequence length="522" mass="60140">MCNTCPISSRAFRIFPQTRSPTCRMNRGIFRVAKYFLIFAFVFAIINISSQMWPVFNDISFIRHLDHDLNPKDPIGRKIDWHNYAQIELEKRKHGPGEHGSAIVIESFEKEENDRIFLVNGYNGLVSDKMSLTRSIKDIRHPDCKKALYYENLPTTSIIIPFYNEHLSTLLRTVESAMFRAPKHLIKDVILVDDGSTKPSLKGPLEEYLANNYPLGNVRVLRHIKRVGLMAARLTGARNCTGEVMLFLDSHCEVGTNWLPPLLDPIAQDYRTVVCPFIDVIDAFTFEYRAQDEGARGAFDWEFFYKRLPRLPEDAKHPSQPFDSPIMAGGLFVISSKWFWELGGYDPGLMIWGGEQYELSFKIWMCGGKIIDTPCSRIGHVYRRKSVFPNPGIGDFIGVNYRRVAEVWMDEYKEYIYDRRPHYRDIDPGDLSQQKALRQRLKCKSFDWFMKTVAFDLIKRYPMIEPIPAAKGLIRSFINSTLCIDGGALKAMESVNLKPCSPNAPNQNFVVSWYDEIRVEKG</sequence>
<evidence type="ECO:0000313" key="12">
    <source>
        <dbReference type="EMBL" id="VEL21479.1"/>
    </source>
</evidence>
<protein>
    <recommendedName>
        <fullName evidence="11">Glycosyltransferase 2-like domain-containing protein</fullName>
    </recommendedName>
</protein>
<comment type="caution">
    <text evidence="12">The sequence shown here is derived from an EMBL/GenBank/DDBJ whole genome shotgun (WGS) entry which is preliminary data.</text>
</comment>
<dbReference type="InterPro" id="IPR029044">
    <property type="entry name" value="Nucleotide-diphossugar_trans"/>
</dbReference>
<keyword evidence="7" id="KW-1015">Disulfide bond</keyword>
<comment type="similarity">
    <text evidence="2">Belongs to the glycosyltransferase 2 family. GalNAc-T subfamily.</text>
</comment>
<dbReference type="InterPro" id="IPR045885">
    <property type="entry name" value="GalNAc-T"/>
</dbReference>
<evidence type="ECO:0000256" key="2">
    <source>
        <dbReference type="ARBA" id="ARBA00005680"/>
    </source>
</evidence>
<dbReference type="AlphaFoldDB" id="A0A448WVY0"/>
<dbReference type="CDD" id="cd02510">
    <property type="entry name" value="pp-GalNAc-T"/>
    <property type="match status" value="1"/>
</dbReference>
<dbReference type="Gene3D" id="2.80.10.50">
    <property type="match status" value="1"/>
</dbReference>
<dbReference type="SUPFAM" id="SSF53448">
    <property type="entry name" value="Nucleotide-diphospho-sugar transferases"/>
    <property type="match status" value="1"/>
</dbReference>